<evidence type="ECO:0000313" key="8">
    <source>
        <dbReference type="Proteomes" id="UP000039370"/>
    </source>
</evidence>
<dbReference type="GO" id="GO:0005524">
    <property type="term" value="F:ATP binding"/>
    <property type="evidence" value="ECO:0007669"/>
    <property type="project" value="InterPro"/>
</dbReference>
<keyword evidence="3" id="KW-0413">Isomerase</keyword>
<evidence type="ECO:0000256" key="2">
    <source>
        <dbReference type="ARBA" id="ARBA00023125"/>
    </source>
</evidence>
<sequence>MTETPLEILKKYWGYDAFRSPQADIVQAVLEGKNILALMPTGGGKSIAFQVPALLKSGICIVVSPLIALINDQVEGLKKRGIRALSLAGALFLYRF</sequence>
<dbReference type="InterPro" id="IPR027417">
    <property type="entry name" value="P-loop_NTPase"/>
</dbReference>
<dbReference type="EMBL" id="CDOK01000017">
    <property type="protein sequence ID" value="CEN46563.1"/>
    <property type="molecule type" value="Genomic_DNA"/>
</dbReference>
<reference evidence="8" key="1">
    <citation type="submission" date="2015-01" db="EMBL/GenBank/DDBJ databases">
        <authorList>
            <person name="MANFREDI Pablo"/>
        </authorList>
    </citation>
    <scope>NUCLEOTIDE SEQUENCE [LARGE SCALE GENOMIC DNA]</scope>
    <source>
        <strain evidence="8">Cc11</strain>
    </source>
</reference>
<organism evidence="7 8">
    <name type="scientific">Capnocytophaga canimorsus</name>
    <dbReference type="NCBI Taxonomy" id="28188"/>
    <lineage>
        <taxon>Bacteria</taxon>
        <taxon>Pseudomonadati</taxon>
        <taxon>Bacteroidota</taxon>
        <taxon>Flavobacteriia</taxon>
        <taxon>Flavobacteriales</taxon>
        <taxon>Flavobacteriaceae</taxon>
        <taxon>Capnocytophaga</taxon>
    </lineage>
</organism>
<dbReference type="SUPFAM" id="SSF52540">
    <property type="entry name" value="P-loop containing nucleoside triphosphate hydrolases"/>
    <property type="match status" value="1"/>
</dbReference>
<dbReference type="GO" id="GO:0005737">
    <property type="term" value="C:cytoplasm"/>
    <property type="evidence" value="ECO:0007669"/>
    <property type="project" value="TreeGrafter"/>
</dbReference>
<dbReference type="Pfam" id="PF00270">
    <property type="entry name" value="DEAD"/>
    <property type="match status" value="1"/>
</dbReference>
<dbReference type="EC" id="5.6.2.4" evidence="5"/>
<comment type="similarity">
    <text evidence="1">Belongs to the helicase family. RecQ subfamily.</text>
</comment>
<dbReference type="GO" id="GO:0043590">
    <property type="term" value="C:bacterial nucleoid"/>
    <property type="evidence" value="ECO:0007669"/>
    <property type="project" value="TreeGrafter"/>
</dbReference>
<dbReference type="PANTHER" id="PTHR13710">
    <property type="entry name" value="DNA HELICASE RECQ FAMILY MEMBER"/>
    <property type="match status" value="1"/>
</dbReference>
<keyword evidence="2" id="KW-0238">DNA-binding</keyword>
<dbReference type="InterPro" id="IPR011545">
    <property type="entry name" value="DEAD/DEAH_box_helicase_dom"/>
</dbReference>
<dbReference type="GO" id="GO:0006310">
    <property type="term" value="P:DNA recombination"/>
    <property type="evidence" value="ECO:0007669"/>
    <property type="project" value="TreeGrafter"/>
</dbReference>
<dbReference type="GO" id="GO:0003677">
    <property type="term" value="F:DNA binding"/>
    <property type="evidence" value="ECO:0007669"/>
    <property type="project" value="UniProtKB-KW"/>
</dbReference>
<comment type="catalytic activity">
    <reaction evidence="4">
        <text>Couples ATP hydrolysis with the unwinding of duplex DNA by translocating in the 3'-5' direction.</text>
        <dbReference type="EC" id="5.6.2.4"/>
    </reaction>
</comment>
<dbReference type="Proteomes" id="UP000039370">
    <property type="component" value="Unassembled WGS sequence"/>
</dbReference>
<evidence type="ECO:0000313" key="7">
    <source>
        <dbReference type="EMBL" id="CEN46563.1"/>
    </source>
</evidence>
<evidence type="ECO:0000256" key="5">
    <source>
        <dbReference type="ARBA" id="ARBA00034808"/>
    </source>
</evidence>
<dbReference type="AlphaFoldDB" id="A0A0B7I9K0"/>
<accession>A0A0B7I9K0</accession>
<dbReference type="InterPro" id="IPR014001">
    <property type="entry name" value="Helicase_ATP-bd"/>
</dbReference>
<gene>
    <name evidence="7" type="ORF">CCAN11_1130003</name>
</gene>
<evidence type="ECO:0000256" key="4">
    <source>
        <dbReference type="ARBA" id="ARBA00034617"/>
    </source>
</evidence>
<proteinExistence type="inferred from homology"/>
<protein>
    <recommendedName>
        <fullName evidence="5">DNA 3'-5' helicase</fullName>
        <ecNumber evidence="5">5.6.2.4</ecNumber>
    </recommendedName>
</protein>
<name>A0A0B7I9K0_9FLAO</name>
<feature type="domain" description="Helicase ATP-binding" evidence="6">
    <location>
        <begin position="26"/>
        <end position="96"/>
    </location>
</feature>
<dbReference type="GO" id="GO:0006281">
    <property type="term" value="P:DNA repair"/>
    <property type="evidence" value="ECO:0007669"/>
    <property type="project" value="TreeGrafter"/>
</dbReference>
<dbReference type="PANTHER" id="PTHR13710:SF105">
    <property type="entry name" value="ATP-DEPENDENT DNA HELICASE Q1"/>
    <property type="match status" value="1"/>
</dbReference>
<evidence type="ECO:0000259" key="6">
    <source>
        <dbReference type="PROSITE" id="PS51192"/>
    </source>
</evidence>
<dbReference type="GO" id="GO:0043138">
    <property type="term" value="F:3'-5' DNA helicase activity"/>
    <property type="evidence" value="ECO:0007669"/>
    <property type="project" value="UniProtKB-EC"/>
</dbReference>
<dbReference type="PROSITE" id="PS51192">
    <property type="entry name" value="HELICASE_ATP_BIND_1"/>
    <property type="match status" value="1"/>
</dbReference>
<dbReference type="GO" id="GO:0030894">
    <property type="term" value="C:replisome"/>
    <property type="evidence" value="ECO:0007669"/>
    <property type="project" value="TreeGrafter"/>
</dbReference>
<evidence type="ECO:0000256" key="1">
    <source>
        <dbReference type="ARBA" id="ARBA00005446"/>
    </source>
</evidence>
<evidence type="ECO:0000256" key="3">
    <source>
        <dbReference type="ARBA" id="ARBA00023235"/>
    </source>
</evidence>
<dbReference type="GO" id="GO:0009378">
    <property type="term" value="F:four-way junction helicase activity"/>
    <property type="evidence" value="ECO:0007669"/>
    <property type="project" value="TreeGrafter"/>
</dbReference>
<dbReference type="Gene3D" id="3.40.50.300">
    <property type="entry name" value="P-loop containing nucleotide triphosphate hydrolases"/>
    <property type="match status" value="1"/>
</dbReference>